<sequence>GGVKTNCDGETSIPNLYAVGEVACNGVHGANRLASNSLLEGLVFGKRIGRHILSRETKEKVNMLAEKEAKFIVLNHLPTKEEIQKCMMKYVGIVRTEQSLSYAKRWLSKYGVRNMILQHDVLTNEEITLINMLTVCELIVVSALQREESIGGHYRSDYPDRNIGKKEIVRVKRKRQLV</sequence>
<dbReference type="EMBL" id="SZOH01001948">
    <property type="protein sequence ID" value="TKI98120.1"/>
    <property type="molecule type" value="Genomic_DNA"/>
</dbReference>
<keyword evidence="3" id="KW-0285">Flavoprotein</keyword>
<evidence type="ECO:0000256" key="2">
    <source>
        <dbReference type="ARBA" id="ARBA00021901"/>
    </source>
</evidence>
<evidence type="ECO:0000313" key="10">
    <source>
        <dbReference type="EMBL" id="TKI98120.1"/>
    </source>
</evidence>
<dbReference type="Pfam" id="PF00890">
    <property type="entry name" value="FAD_binding_2"/>
    <property type="match status" value="1"/>
</dbReference>
<evidence type="ECO:0000256" key="3">
    <source>
        <dbReference type="ARBA" id="ARBA00022630"/>
    </source>
</evidence>
<feature type="domain" description="Fumarate reductase/succinate dehydrogenase flavoprotein-like C-terminal" evidence="9">
    <location>
        <begin position="81"/>
        <end position="162"/>
    </location>
</feature>
<evidence type="ECO:0000256" key="5">
    <source>
        <dbReference type="ARBA" id="ARBA00023002"/>
    </source>
</evidence>
<dbReference type="Proteomes" id="UP000308444">
    <property type="component" value="Unassembled WGS sequence"/>
</dbReference>
<dbReference type="InterPro" id="IPR015939">
    <property type="entry name" value="Fum_Rdtase/Succ_DH_flav-like_C"/>
</dbReference>
<accession>A0A9X9A5F1</accession>
<dbReference type="Gene3D" id="1.20.58.100">
    <property type="entry name" value="Fumarate reductase/succinate dehydrogenase flavoprotein-like, C-terminal domain"/>
    <property type="match status" value="1"/>
</dbReference>
<dbReference type="SUPFAM" id="SSF46977">
    <property type="entry name" value="Succinate dehydrogenase/fumarate reductase flavoprotein C-terminal domain"/>
    <property type="match status" value="1"/>
</dbReference>
<dbReference type="PANTHER" id="PTHR42716:SF2">
    <property type="entry name" value="L-ASPARTATE OXIDASE, CHLOROPLASTIC"/>
    <property type="match status" value="1"/>
</dbReference>
<evidence type="ECO:0000259" key="8">
    <source>
        <dbReference type="Pfam" id="PF00890"/>
    </source>
</evidence>
<dbReference type="GO" id="GO:0034628">
    <property type="term" value="P:'de novo' NAD+ biosynthetic process from L-aspartate"/>
    <property type="evidence" value="ECO:0007669"/>
    <property type="project" value="TreeGrafter"/>
</dbReference>
<protein>
    <recommendedName>
        <fullName evidence="2">L-aspartate oxidase</fullName>
    </recommendedName>
    <alternativeName>
        <fullName evidence="6">Quinolinate synthase B</fullName>
    </alternativeName>
</protein>
<dbReference type="SUPFAM" id="SSF51905">
    <property type="entry name" value="FAD/NAD(P)-binding domain"/>
    <property type="match status" value="1"/>
</dbReference>
<dbReference type="Gene3D" id="3.50.50.60">
    <property type="entry name" value="FAD/NAD(P)-binding domain"/>
    <property type="match status" value="1"/>
</dbReference>
<comment type="cofactor">
    <cofactor evidence="1">
        <name>FAD</name>
        <dbReference type="ChEBI" id="CHEBI:57692"/>
    </cofactor>
</comment>
<comment type="caution">
    <text evidence="10">The sequence shown here is derived from an EMBL/GenBank/DDBJ whole genome shotgun (WGS) entry which is preliminary data.</text>
</comment>
<dbReference type="InterPro" id="IPR005288">
    <property type="entry name" value="NadB"/>
</dbReference>
<comment type="catalytic activity">
    <reaction evidence="7">
        <text>L-aspartate + O2 = iminosuccinate + H2O2</text>
        <dbReference type="Rhea" id="RHEA:25876"/>
        <dbReference type="ChEBI" id="CHEBI:15379"/>
        <dbReference type="ChEBI" id="CHEBI:16240"/>
        <dbReference type="ChEBI" id="CHEBI:29991"/>
        <dbReference type="ChEBI" id="CHEBI:77875"/>
        <dbReference type="EC" id="1.4.3.16"/>
    </reaction>
    <physiologicalReaction direction="left-to-right" evidence="7">
        <dbReference type="Rhea" id="RHEA:25877"/>
    </physiologicalReaction>
</comment>
<dbReference type="InterPro" id="IPR003953">
    <property type="entry name" value="FAD-dep_OxRdtase_2_FAD-bd"/>
</dbReference>
<evidence type="ECO:0000313" key="11">
    <source>
        <dbReference type="Proteomes" id="UP000308444"/>
    </source>
</evidence>
<dbReference type="FunFam" id="1.20.58.100:FF:000006">
    <property type="entry name" value="L-aspartate oxidase"/>
    <property type="match status" value="1"/>
</dbReference>
<keyword evidence="5" id="KW-0560">Oxidoreductase</keyword>
<gene>
    <name evidence="10" type="ORF">FC695_24545</name>
</gene>
<dbReference type="Pfam" id="PF02910">
    <property type="entry name" value="Succ_DH_flav_C"/>
    <property type="match status" value="1"/>
</dbReference>
<evidence type="ECO:0000256" key="7">
    <source>
        <dbReference type="ARBA" id="ARBA00048305"/>
    </source>
</evidence>
<dbReference type="PANTHER" id="PTHR42716">
    <property type="entry name" value="L-ASPARTATE OXIDASE"/>
    <property type="match status" value="1"/>
</dbReference>
<evidence type="ECO:0000256" key="6">
    <source>
        <dbReference type="ARBA" id="ARBA00030386"/>
    </source>
</evidence>
<dbReference type="AlphaFoldDB" id="A0A9X9A5F1"/>
<dbReference type="InterPro" id="IPR036188">
    <property type="entry name" value="FAD/NAD-bd_sf"/>
</dbReference>
<evidence type="ECO:0000256" key="4">
    <source>
        <dbReference type="ARBA" id="ARBA00022827"/>
    </source>
</evidence>
<evidence type="ECO:0000256" key="1">
    <source>
        <dbReference type="ARBA" id="ARBA00001974"/>
    </source>
</evidence>
<proteinExistence type="predicted"/>
<dbReference type="InterPro" id="IPR037099">
    <property type="entry name" value="Fum_R/Succ_DH_flav-like_C_sf"/>
</dbReference>
<feature type="domain" description="FAD-dependent oxidoreductase 2 FAD-binding" evidence="8">
    <location>
        <begin position="1"/>
        <end position="38"/>
    </location>
</feature>
<dbReference type="GO" id="GO:0008734">
    <property type="term" value="F:L-aspartate oxidase activity"/>
    <property type="evidence" value="ECO:0007669"/>
    <property type="project" value="UniProtKB-EC"/>
</dbReference>
<reference evidence="10 11" key="1">
    <citation type="journal article" date="2019" name="Environ. Microbiol.">
        <title>An active ?-lactamase is a part of an orchestrated cell wall stress resistance network of Bacillus subtilis and related rhizosphere species.</title>
        <authorList>
            <person name="Bucher T."/>
            <person name="Keren-Paz A."/>
            <person name="Hausser J."/>
            <person name="Olender T."/>
            <person name="Cytryn E."/>
            <person name="Kolodkin-Gal I."/>
        </authorList>
    </citation>
    <scope>NUCLEOTIDE SEQUENCE [LARGE SCALE GENOMIC DNA]</scope>
    <source>
        <strain evidence="10 11">I32</strain>
    </source>
</reference>
<organism evidence="10 11">
    <name type="scientific">Bacillus cereus</name>
    <dbReference type="NCBI Taxonomy" id="1396"/>
    <lineage>
        <taxon>Bacteria</taxon>
        <taxon>Bacillati</taxon>
        <taxon>Bacillota</taxon>
        <taxon>Bacilli</taxon>
        <taxon>Bacillales</taxon>
        <taxon>Bacillaceae</taxon>
        <taxon>Bacillus</taxon>
        <taxon>Bacillus cereus group</taxon>
    </lineage>
</organism>
<keyword evidence="4" id="KW-0274">FAD</keyword>
<name>A0A9X9A5F1_BACCE</name>
<evidence type="ECO:0000259" key="9">
    <source>
        <dbReference type="Pfam" id="PF02910"/>
    </source>
</evidence>
<feature type="non-terminal residue" evidence="10">
    <location>
        <position position="1"/>
    </location>
</feature>